<dbReference type="SMART" id="SM00915">
    <property type="entry name" value="Jacalin"/>
    <property type="match status" value="2"/>
</dbReference>
<keyword evidence="3" id="KW-0430">Lectin</keyword>
<dbReference type="AlphaFoldDB" id="A0A7G2EF09"/>
<comment type="similarity">
    <text evidence="2">Belongs to the peptidase C85 family.</text>
</comment>
<dbReference type="SUPFAM" id="SSF54001">
    <property type="entry name" value="Cysteine proteinases"/>
    <property type="match status" value="1"/>
</dbReference>
<reference evidence="6 7" key="1">
    <citation type="submission" date="2020-09" db="EMBL/GenBank/DDBJ databases">
        <authorList>
            <person name="Ashkenazy H."/>
        </authorList>
    </citation>
    <scope>NUCLEOTIDE SEQUENCE [LARGE SCALE GENOMIC DNA]</scope>
    <source>
        <strain evidence="7">cv. Cdm-0</strain>
    </source>
</reference>
<dbReference type="InterPro" id="IPR003323">
    <property type="entry name" value="OTU_dom"/>
</dbReference>
<dbReference type="GO" id="GO:0030246">
    <property type="term" value="F:carbohydrate binding"/>
    <property type="evidence" value="ECO:0007669"/>
    <property type="project" value="UniProtKB-KW"/>
</dbReference>
<dbReference type="InterPro" id="IPR036404">
    <property type="entry name" value="Jacalin-like_lectin_dom_sf"/>
</dbReference>
<evidence type="ECO:0000313" key="6">
    <source>
        <dbReference type="EMBL" id="CAD5320833.1"/>
    </source>
</evidence>
<dbReference type="InterPro" id="IPR001229">
    <property type="entry name" value="Jacalin-like_lectin_dom"/>
</dbReference>
<gene>
    <name evidence="6" type="ORF">AT9943_LOCUS8931</name>
</gene>
<dbReference type="Pfam" id="PF02338">
    <property type="entry name" value="OTU"/>
    <property type="match status" value="1"/>
</dbReference>
<name>A0A7G2EF09_ARATH</name>
<evidence type="ECO:0000313" key="7">
    <source>
        <dbReference type="Proteomes" id="UP000516314"/>
    </source>
</evidence>
<dbReference type="InterPro" id="IPR033734">
    <property type="entry name" value="Jacalin-like_lectin_dom_plant"/>
</dbReference>
<dbReference type="Proteomes" id="UP000516314">
    <property type="component" value="Chromosome 2"/>
</dbReference>
<feature type="domain" description="Jacalin-type lectin" evidence="5">
    <location>
        <begin position="1"/>
        <end position="109"/>
    </location>
</feature>
<dbReference type="InterPro" id="IPR038765">
    <property type="entry name" value="Papain-like_cys_pep_sf"/>
</dbReference>
<organism evidence="6 7">
    <name type="scientific">Arabidopsis thaliana</name>
    <name type="common">Mouse-ear cress</name>
    <dbReference type="NCBI Taxonomy" id="3702"/>
    <lineage>
        <taxon>Eukaryota</taxon>
        <taxon>Viridiplantae</taxon>
        <taxon>Streptophyta</taxon>
        <taxon>Embryophyta</taxon>
        <taxon>Tracheophyta</taxon>
        <taxon>Spermatophyta</taxon>
        <taxon>Magnoliopsida</taxon>
        <taxon>eudicotyledons</taxon>
        <taxon>Gunneridae</taxon>
        <taxon>Pentapetalae</taxon>
        <taxon>rosids</taxon>
        <taxon>malvids</taxon>
        <taxon>Brassicales</taxon>
        <taxon>Brassicaceae</taxon>
        <taxon>Camelineae</taxon>
        <taxon>Arabidopsis</taxon>
    </lineage>
</organism>
<proteinExistence type="inferred from homology"/>
<dbReference type="CDD" id="cd22751">
    <property type="entry name" value="OTU_plant_OTU9-like"/>
    <property type="match status" value="1"/>
</dbReference>
<feature type="domain" description="OTU" evidence="4">
    <location>
        <begin position="203"/>
        <end position="329"/>
    </location>
</feature>
<evidence type="ECO:0000259" key="5">
    <source>
        <dbReference type="PROSITE" id="PS51752"/>
    </source>
</evidence>
<dbReference type="PANTHER" id="PTHR12419:SF103">
    <property type="entry name" value="OVARIAN TUMOR DOMAIN-CONTAINING DEUBIQUITINATING ENZYME 10-RELATED"/>
    <property type="match status" value="1"/>
</dbReference>
<comment type="similarity">
    <text evidence="1">Belongs to the jacalin lectin family.</text>
</comment>
<evidence type="ECO:0000256" key="2">
    <source>
        <dbReference type="ARBA" id="ARBA00010407"/>
    </source>
</evidence>
<protein>
    <submittedName>
        <fullName evidence="6">(thale cress) hypothetical protein</fullName>
    </submittedName>
</protein>
<evidence type="ECO:0000256" key="3">
    <source>
        <dbReference type="ARBA" id="ARBA00022734"/>
    </source>
</evidence>
<dbReference type="InterPro" id="IPR050704">
    <property type="entry name" value="Peptidase_C85-like"/>
</dbReference>
<dbReference type="EMBL" id="LR881467">
    <property type="protein sequence ID" value="CAD5320833.1"/>
    <property type="molecule type" value="Genomic_DNA"/>
</dbReference>
<dbReference type="Pfam" id="PF01419">
    <property type="entry name" value="Jacalin"/>
    <property type="match status" value="2"/>
</dbReference>
<dbReference type="PROSITE" id="PS50802">
    <property type="entry name" value="OTU"/>
    <property type="match status" value="1"/>
</dbReference>
<dbReference type="PANTHER" id="PTHR12419">
    <property type="entry name" value="OTU DOMAIN CONTAINING PROTEIN"/>
    <property type="match status" value="1"/>
</dbReference>
<accession>A0A7G2EF09</accession>
<evidence type="ECO:0000259" key="4">
    <source>
        <dbReference type="PROSITE" id="PS50802"/>
    </source>
</evidence>
<dbReference type="CDD" id="cd09612">
    <property type="entry name" value="Jacalin"/>
    <property type="match status" value="1"/>
</dbReference>
<dbReference type="PROSITE" id="PS51752">
    <property type="entry name" value="JACALIN_LECTIN"/>
    <property type="match status" value="2"/>
</dbReference>
<dbReference type="Gene3D" id="6.10.20.180">
    <property type="match status" value="1"/>
</dbReference>
<dbReference type="SUPFAM" id="SSF51101">
    <property type="entry name" value="Mannose-binding lectins"/>
    <property type="match status" value="2"/>
</dbReference>
<dbReference type="Gene3D" id="2.100.10.30">
    <property type="entry name" value="Jacalin-like lectin domain"/>
    <property type="match status" value="2"/>
</dbReference>
<feature type="domain" description="Jacalin-type lectin" evidence="5">
    <location>
        <begin position="118"/>
        <end position="186"/>
    </location>
</feature>
<sequence>MDEDLAEVGTLRQDALEISNIFWFVLQYPDEHIIAVEGNYRGVALCATEVITNLVFKTSKGRKSPLFGPNLLGITTGTKFVIEDGGKKIVGFHGRSGNALDALGVYFVHGSLTTSPPVYKLDAQGGTDGRVWDDGSNDGVKSLRIGQDNSRITYLEFEYEKGGKLETRHHGVKQERSLKTKSLCLDGLSDREILEYRLEWENYTEIMMKSDGNCQFRALADQLYQNSDCHELVRQEIVKQLKTHSKIYKGFVDHMDFSQYVKNMSTNSQWGDEVTLRVAADVYQVKIILITSIKLIPFMEFLPKSQKEPDKVIHMSYLAGIHFNSIYKKNKEKG</sequence>
<evidence type="ECO:0000256" key="1">
    <source>
        <dbReference type="ARBA" id="ARBA00006568"/>
    </source>
</evidence>